<dbReference type="Gene3D" id="3.40.50.11980">
    <property type="match status" value="1"/>
</dbReference>
<dbReference type="AlphaFoldDB" id="A0A6J1DYN9"/>
<evidence type="ECO:0000259" key="16">
    <source>
        <dbReference type="Pfam" id="PF17177"/>
    </source>
</evidence>
<keyword evidence="17" id="KW-1185">Reference proteome</keyword>
<dbReference type="RefSeq" id="XP_022159393.1">
    <property type="nucleotide sequence ID" value="XM_022303701.1"/>
</dbReference>
<keyword evidence="11" id="KW-0862">Zinc</keyword>
<evidence type="ECO:0000256" key="5">
    <source>
        <dbReference type="ARBA" id="ARBA00012179"/>
    </source>
</evidence>
<keyword evidence="14" id="KW-0496">Mitochondrion</keyword>
<dbReference type="Proteomes" id="UP000504603">
    <property type="component" value="Unplaced"/>
</dbReference>
<evidence type="ECO:0000256" key="1">
    <source>
        <dbReference type="ARBA" id="ARBA00000928"/>
    </source>
</evidence>
<dbReference type="PANTHER" id="PTHR13547">
    <property type="match status" value="1"/>
</dbReference>
<dbReference type="GO" id="GO:0004526">
    <property type="term" value="F:ribonuclease P activity"/>
    <property type="evidence" value="ECO:0007669"/>
    <property type="project" value="UniProtKB-EC"/>
</dbReference>
<evidence type="ECO:0000256" key="9">
    <source>
        <dbReference type="ARBA" id="ARBA00022737"/>
    </source>
</evidence>
<evidence type="ECO:0000256" key="7">
    <source>
        <dbReference type="ARBA" id="ARBA00022722"/>
    </source>
</evidence>
<dbReference type="OrthoDB" id="46913at2759"/>
<protein>
    <recommendedName>
        <fullName evidence="5">ribonuclease P</fullName>
        <ecNumber evidence="5">3.1.26.5</ecNumber>
    </recommendedName>
</protein>
<evidence type="ECO:0000256" key="3">
    <source>
        <dbReference type="ARBA" id="ARBA00004173"/>
    </source>
</evidence>
<proteinExistence type="inferred from homology"/>
<dbReference type="GO" id="GO:0005739">
    <property type="term" value="C:mitochondrion"/>
    <property type="evidence" value="ECO:0007669"/>
    <property type="project" value="UniProtKB-SubCell"/>
</dbReference>
<evidence type="ECO:0000259" key="15">
    <source>
        <dbReference type="Pfam" id="PF16953"/>
    </source>
</evidence>
<dbReference type="GeneID" id="111025808"/>
<feature type="non-terminal residue" evidence="18">
    <location>
        <position position="488"/>
    </location>
</feature>
<dbReference type="FunFam" id="1.25.40.10:FF:000339">
    <property type="entry name" value="Proteinaceous RNase P 1, chloroplastic/mitochondrial"/>
    <property type="match status" value="1"/>
</dbReference>
<evidence type="ECO:0000256" key="2">
    <source>
        <dbReference type="ARBA" id="ARBA00001946"/>
    </source>
</evidence>
<evidence type="ECO:0000256" key="13">
    <source>
        <dbReference type="ARBA" id="ARBA00022946"/>
    </source>
</evidence>
<reference evidence="18" key="1">
    <citation type="submission" date="2025-08" db="UniProtKB">
        <authorList>
            <consortium name="RefSeq"/>
        </authorList>
    </citation>
    <scope>IDENTIFICATION</scope>
    <source>
        <strain evidence="18">OHB3-1</strain>
    </source>
</reference>
<evidence type="ECO:0000256" key="14">
    <source>
        <dbReference type="ARBA" id="ARBA00023128"/>
    </source>
</evidence>
<comment type="catalytic activity">
    <reaction evidence="1">
        <text>Endonucleolytic cleavage of RNA, removing 5'-extranucleotides from tRNA precursor.</text>
        <dbReference type="EC" id="3.1.26.5"/>
    </reaction>
</comment>
<dbReference type="GO" id="GO:0001682">
    <property type="term" value="P:tRNA 5'-leader removal"/>
    <property type="evidence" value="ECO:0007669"/>
    <property type="project" value="TreeGrafter"/>
</dbReference>
<dbReference type="KEGG" id="mcha:111025808"/>
<sequence length="488" mass="54596">MLTRGSSLMPSLVKTSLFFSLFTKIPCIFSGQNTLRASLQVYTCHSTIYSKSILKYSCNSYLSIHKVGYLCTVALSATSSVHESSASSTNKVSNRLRKKALRESPDRVLKHKLDMCSRNGNVIEALKLYDEARSNGIQLNEHHYNVLLYLCSSSSSLETSGDIDILSVGLTRGFEIFQQMMIDKVSPNEATFTSAARIAAAKDDPEMAFALVKHMKDYGIAPRLRSYAPALFGFCRKLMSKEAYEVDSHMVASQVQAEEPELSALLKLSSDVKKTDKVYEFLHRLRKTVRQVSEPTVKIVEDWFKSESAAEVGKKRWDASKVREAITRRGGGWHGQGWLGSGNWRLVRTQMDDNGVCHSCARKLVCIDIDPKETESFAASLTKLACQREAKAGFNQFQEWLEKHGPFDAVIDGANVGLGNQHQFSFIQLKRVVYQMRQISPSKRMPLIILHRSRVTGGPAQNPNNKKLIETWKECGALYATPLGSNDD</sequence>
<evidence type="ECO:0000313" key="17">
    <source>
        <dbReference type="Proteomes" id="UP000504603"/>
    </source>
</evidence>
<keyword evidence="7" id="KW-0540">Nuclease</keyword>
<organism evidence="17 18">
    <name type="scientific">Momordica charantia</name>
    <name type="common">Bitter gourd</name>
    <name type="synonym">Balsam pear</name>
    <dbReference type="NCBI Taxonomy" id="3673"/>
    <lineage>
        <taxon>Eukaryota</taxon>
        <taxon>Viridiplantae</taxon>
        <taxon>Streptophyta</taxon>
        <taxon>Embryophyta</taxon>
        <taxon>Tracheophyta</taxon>
        <taxon>Spermatophyta</taxon>
        <taxon>Magnoliopsida</taxon>
        <taxon>eudicotyledons</taxon>
        <taxon>Gunneridae</taxon>
        <taxon>Pentapetalae</taxon>
        <taxon>rosids</taxon>
        <taxon>fabids</taxon>
        <taxon>Cucurbitales</taxon>
        <taxon>Cucurbitaceae</taxon>
        <taxon>Momordiceae</taxon>
        <taxon>Momordica</taxon>
    </lineage>
</organism>
<comment type="cofactor">
    <cofactor evidence="2">
        <name>Mg(2+)</name>
        <dbReference type="ChEBI" id="CHEBI:18420"/>
    </cofactor>
</comment>
<keyword evidence="8" id="KW-0479">Metal-binding</keyword>
<evidence type="ECO:0000256" key="4">
    <source>
        <dbReference type="ARBA" id="ARBA00007626"/>
    </source>
</evidence>
<keyword evidence="10" id="KW-0378">Hydrolase</keyword>
<keyword evidence="9" id="KW-0677">Repeat</keyword>
<dbReference type="PANTHER" id="PTHR13547:SF1">
    <property type="entry name" value="MITOCHONDRIAL RIBONUCLEASE P CATALYTIC SUBUNIT"/>
    <property type="match status" value="1"/>
</dbReference>
<dbReference type="InterPro" id="IPR002885">
    <property type="entry name" value="PPR_rpt"/>
</dbReference>
<evidence type="ECO:0000256" key="12">
    <source>
        <dbReference type="ARBA" id="ARBA00022842"/>
    </source>
</evidence>
<evidence type="ECO:0000256" key="6">
    <source>
        <dbReference type="ARBA" id="ARBA00022694"/>
    </source>
</evidence>
<evidence type="ECO:0000256" key="10">
    <source>
        <dbReference type="ARBA" id="ARBA00022801"/>
    </source>
</evidence>
<feature type="domain" description="PRORP" evidence="15">
    <location>
        <begin position="351"/>
        <end position="488"/>
    </location>
</feature>
<dbReference type="EC" id="3.1.26.5" evidence="5"/>
<comment type="subcellular location">
    <subcellularLocation>
        <location evidence="3">Mitochondrion</location>
    </subcellularLocation>
</comment>
<comment type="similarity">
    <text evidence="4">Belongs to the PPR family. P subfamily.</text>
</comment>
<evidence type="ECO:0000256" key="8">
    <source>
        <dbReference type="ARBA" id="ARBA00022723"/>
    </source>
</evidence>
<dbReference type="GO" id="GO:0046872">
    <property type="term" value="F:metal ion binding"/>
    <property type="evidence" value="ECO:0007669"/>
    <property type="project" value="UniProtKB-KW"/>
</dbReference>
<dbReference type="Pfam" id="PF17177">
    <property type="entry name" value="PPR_long"/>
    <property type="match status" value="1"/>
</dbReference>
<feature type="domain" description="PROP1-like PPR" evidence="16">
    <location>
        <begin position="97"/>
        <end position="311"/>
    </location>
</feature>
<dbReference type="InterPro" id="IPR033443">
    <property type="entry name" value="PROP1-like_PPR_dom"/>
</dbReference>
<dbReference type="InterPro" id="IPR031595">
    <property type="entry name" value="PRORP_C"/>
</dbReference>
<name>A0A6J1DYN9_MOMCH</name>
<accession>A0A6J1DYN9</accession>
<keyword evidence="6" id="KW-0819">tRNA processing</keyword>
<evidence type="ECO:0000313" key="18">
    <source>
        <dbReference type="RefSeq" id="XP_022159393.1"/>
    </source>
</evidence>
<dbReference type="NCBIfam" id="TIGR00756">
    <property type="entry name" value="PPR"/>
    <property type="match status" value="1"/>
</dbReference>
<keyword evidence="12" id="KW-0460">Magnesium</keyword>
<keyword evidence="13" id="KW-0809">Transit peptide</keyword>
<dbReference type="Gene3D" id="1.25.40.10">
    <property type="entry name" value="Tetratricopeptide repeat domain"/>
    <property type="match status" value="1"/>
</dbReference>
<evidence type="ECO:0000256" key="11">
    <source>
        <dbReference type="ARBA" id="ARBA00022833"/>
    </source>
</evidence>
<gene>
    <name evidence="18" type="primary">LOC111025808</name>
</gene>
<dbReference type="InterPro" id="IPR011990">
    <property type="entry name" value="TPR-like_helical_dom_sf"/>
</dbReference>
<dbReference type="Pfam" id="PF16953">
    <property type="entry name" value="PRORP"/>
    <property type="match status" value="1"/>
</dbReference>